<evidence type="ECO:0000256" key="2">
    <source>
        <dbReference type="ARBA" id="ARBA00005896"/>
    </source>
</evidence>
<evidence type="ECO:0000256" key="5">
    <source>
        <dbReference type="ARBA" id="ARBA00023002"/>
    </source>
</evidence>
<evidence type="ECO:0000259" key="7">
    <source>
        <dbReference type="Pfam" id="PF02668"/>
    </source>
</evidence>
<dbReference type="PANTHER" id="PTHR30468:SF1">
    <property type="entry name" value="ALPHA-KETOGLUTARATE-DEPENDENT SULFONATE DIOXYGENASE"/>
    <property type="match status" value="1"/>
</dbReference>
<dbReference type="Proteomes" id="UP001334248">
    <property type="component" value="Unassembled WGS sequence"/>
</dbReference>
<evidence type="ECO:0000313" key="9">
    <source>
        <dbReference type="Proteomes" id="UP001334248"/>
    </source>
</evidence>
<dbReference type="Pfam" id="PF02668">
    <property type="entry name" value="TauD"/>
    <property type="match status" value="1"/>
</dbReference>
<protein>
    <recommendedName>
        <fullName evidence="7">TauD/TfdA-like domain-containing protein</fullName>
    </recommendedName>
</protein>
<dbReference type="GeneID" id="89998248"/>
<evidence type="ECO:0000256" key="3">
    <source>
        <dbReference type="ARBA" id="ARBA00022723"/>
    </source>
</evidence>
<comment type="caution">
    <text evidence="8">The sequence shown here is derived from an EMBL/GenBank/DDBJ whole genome shotgun (WGS) entry which is preliminary data.</text>
</comment>
<feature type="domain" description="TauD/TfdA-like" evidence="7">
    <location>
        <begin position="42"/>
        <end position="288"/>
    </location>
</feature>
<comment type="similarity">
    <text evidence="2">Belongs to the TfdA dioxygenase family.</text>
</comment>
<dbReference type="RefSeq" id="XP_064730326.1">
    <property type="nucleotide sequence ID" value="XM_064873222.1"/>
</dbReference>
<organism evidence="8 9">
    <name type="scientific">Knufia obscura</name>
    <dbReference type="NCBI Taxonomy" id="1635080"/>
    <lineage>
        <taxon>Eukaryota</taxon>
        <taxon>Fungi</taxon>
        <taxon>Dikarya</taxon>
        <taxon>Ascomycota</taxon>
        <taxon>Pezizomycotina</taxon>
        <taxon>Eurotiomycetes</taxon>
        <taxon>Chaetothyriomycetidae</taxon>
        <taxon>Chaetothyriales</taxon>
        <taxon>Trichomeriaceae</taxon>
        <taxon>Knufia</taxon>
    </lineage>
</organism>
<dbReference type="InterPro" id="IPR051323">
    <property type="entry name" value="AtsK-like"/>
</dbReference>
<reference evidence="8 9" key="1">
    <citation type="journal article" date="2023" name="Res Sq">
        <title>Genomic and morphological characterization of Knufia obscura isolated from the Mars 2020 spacecraft assembly facility.</title>
        <authorList>
            <person name="Chander A.M."/>
            <person name="Teixeira M.M."/>
            <person name="Singh N.K."/>
            <person name="Williams M.P."/>
            <person name="Parker C.W."/>
            <person name="Leo P."/>
            <person name="Stajich J.E."/>
            <person name="Torok T."/>
            <person name="Tighe S."/>
            <person name="Mason C.E."/>
            <person name="Venkateswaran K."/>
        </authorList>
    </citation>
    <scope>NUCLEOTIDE SEQUENCE [LARGE SCALE GENOMIC DNA]</scope>
    <source>
        <strain evidence="8 9">CCFEE 5817</strain>
    </source>
</reference>
<name>A0ABR0RNP6_9EURO</name>
<keyword evidence="3" id="KW-0479">Metal-binding</keyword>
<evidence type="ECO:0000256" key="1">
    <source>
        <dbReference type="ARBA" id="ARBA00001954"/>
    </source>
</evidence>
<keyword evidence="5" id="KW-0560">Oxidoreductase</keyword>
<dbReference type="InterPro" id="IPR042098">
    <property type="entry name" value="TauD-like_sf"/>
</dbReference>
<proteinExistence type="inferred from homology"/>
<evidence type="ECO:0000256" key="4">
    <source>
        <dbReference type="ARBA" id="ARBA00022964"/>
    </source>
</evidence>
<dbReference type="InterPro" id="IPR003819">
    <property type="entry name" value="TauD/TfdA-like"/>
</dbReference>
<evidence type="ECO:0000313" key="8">
    <source>
        <dbReference type="EMBL" id="KAK5942236.1"/>
    </source>
</evidence>
<evidence type="ECO:0000256" key="6">
    <source>
        <dbReference type="ARBA" id="ARBA00023004"/>
    </source>
</evidence>
<dbReference type="SUPFAM" id="SSF51197">
    <property type="entry name" value="Clavaminate synthase-like"/>
    <property type="match status" value="1"/>
</dbReference>
<comment type="cofactor">
    <cofactor evidence="1">
        <name>Fe(2+)</name>
        <dbReference type="ChEBI" id="CHEBI:29033"/>
    </cofactor>
</comment>
<accession>A0ABR0RNP6</accession>
<keyword evidence="9" id="KW-1185">Reference proteome</keyword>
<keyword evidence="6" id="KW-0408">Iron</keyword>
<dbReference type="Gene3D" id="3.60.130.10">
    <property type="entry name" value="Clavaminate synthase-like"/>
    <property type="match status" value="1"/>
</dbReference>
<dbReference type="EMBL" id="JAVHJV010000005">
    <property type="protein sequence ID" value="KAK5942236.1"/>
    <property type="molecule type" value="Genomic_DNA"/>
</dbReference>
<gene>
    <name evidence="8" type="ORF">PMZ80_004799</name>
</gene>
<dbReference type="PANTHER" id="PTHR30468">
    <property type="entry name" value="ALPHA-KETOGLUTARATE-DEPENDENT SULFONATE DIOXYGENASE"/>
    <property type="match status" value="1"/>
</dbReference>
<sequence>MSPAWSLQNTLRQNSRHLRTASALRTSNPRSARTYATASGIEINPISGAIGAEIRKVDLSSGLTPETTSAIRKALLDHQVIFFRDQKLTPTSYLDFTSKFGKPVEYPFVKGIEGHPEVINVLKREHEKTNFGGIWHTDTSYFEKPPMGSVLLALEVPPYGGDTLFANQYLAYEALSPGLKETLSTLKGVSSSAKADVSKTREDRIKDSGHKSDALQAVHPAVRTHPETGRKSLYVNSAHTSHFEGWTEAESAPLLLFLFQHQIQPEFTCRFRWDVGSIAFWDNRCALHNPINGINILLTNKQVNAEAKPFFFPETEFVLKDWCPCWHYPLSQTPINIIRKLTHERYAAKSIPFMLRPSPLPPACNFPLFTASNFPKLQRLCLTRPFLGADRVHNLNTFIVLALSTAKYIEFEMVASDMDDTNSTPSDQRIVRVEVVNSRAEVKEVFLTGYFNKTVQDVFQLRDTRLLTSGTVCTLRNTFGRNAATKHVTI</sequence>
<keyword evidence="4" id="KW-0223">Dioxygenase</keyword>